<accession>A0A1M7TY39</accession>
<keyword evidence="1" id="KW-0812">Transmembrane</keyword>
<gene>
    <name evidence="2" type="ORF">SAMN05443668_107337</name>
</gene>
<evidence type="ECO:0000313" key="2">
    <source>
        <dbReference type="EMBL" id="SHN75607.1"/>
    </source>
</evidence>
<dbReference type="EMBL" id="FRCS01000007">
    <property type="protein sequence ID" value="SHN75607.1"/>
    <property type="molecule type" value="Genomic_DNA"/>
</dbReference>
<feature type="transmembrane region" description="Helical" evidence="1">
    <location>
        <begin position="140"/>
        <end position="160"/>
    </location>
</feature>
<dbReference type="Proteomes" id="UP000184440">
    <property type="component" value="Unassembled WGS sequence"/>
</dbReference>
<dbReference type="InterPro" id="IPR046491">
    <property type="entry name" value="DUF6584"/>
</dbReference>
<proteinExistence type="predicted"/>
<organism evidence="2 3">
    <name type="scientific">Cryptosporangium aurantiacum</name>
    <dbReference type="NCBI Taxonomy" id="134849"/>
    <lineage>
        <taxon>Bacteria</taxon>
        <taxon>Bacillati</taxon>
        <taxon>Actinomycetota</taxon>
        <taxon>Actinomycetes</taxon>
        <taxon>Cryptosporangiales</taxon>
        <taxon>Cryptosporangiaceae</taxon>
        <taxon>Cryptosporangium</taxon>
    </lineage>
</organism>
<sequence>MPRDTTLARARAELASGSVTMATQRLRGLVGSFPLDLEIRAQLAEAYRAQGNAAQAGRWSYLAEHRDADEVAAFERATPDPLHRMRCLAWPADPGVARNPAAVERLNALRAAAEARHRMSIPYPELARGEVSEASRGEKVGCALAALAAGLFLLGVANGARTVVRWLF</sequence>
<name>A0A1M7TY39_9ACTN</name>
<dbReference type="AlphaFoldDB" id="A0A1M7TY39"/>
<reference evidence="2 3" key="1">
    <citation type="submission" date="2016-11" db="EMBL/GenBank/DDBJ databases">
        <authorList>
            <person name="Jaros S."/>
            <person name="Januszkiewicz K."/>
            <person name="Wedrychowicz H."/>
        </authorList>
    </citation>
    <scope>NUCLEOTIDE SEQUENCE [LARGE SCALE GENOMIC DNA]</scope>
    <source>
        <strain evidence="2 3">DSM 46144</strain>
    </source>
</reference>
<keyword evidence="1" id="KW-0472">Membrane</keyword>
<dbReference type="RefSeq" id="WP_084741649.1">
    <property type="nucleotide sequence ID" value="NZ_FRCS01000007.1"/>
</dbReference>
<keyword evidence="3" id="KW-1185">Reference proteome</keyword>
<protein>
    <submittedName>
        <fullName evidence="2">Uncharacterized protein</fullName>
    </submittedName>
</protein>
<keyword evidence="1" id="KW-1133">Transmembrane helix</keyword>
<dbReference type="Pfam" id="PF20225">
    <property type="entry name" value="DUF6584"/>
    <property type="match status" value="1"/>
</dbReference>
<evidence type="ECO:0000256" key="1">
    <source>
        <dbReference type="SAM" id="Phobius"/>
    </source>
</evidence>
<evidence type="ECO:0000313" key="3">
    <source>
        <dbReference type="Proteomes" id="UP000184440"/>
    </source>
</evidence>
<dbReference type="STRING" id="134849.SAMN05443668_107337"/>